<sequence>MLISLAACGTTSKEATLEIQTVSQEEAIGDPVAKIPAYLPNENSHSRENPITHIVLHFSSNVLANPADPFIPEDIRQIFIEYGVSAHYMIGRDGEIHQLVPEERVAYDAGKGDLPDFPNYKNRLNEYSIGIELLAIGTKTEMQTMMMSEAAYNELTAPLIGYTDEQYEALDKLLAEIVTRNPQIHYTRQYIVGHDEYAPERKTDPGSLFDWSKIGL</sequence>
<reference evidence="8 9" key="1">
    <citation type="submission" date="2018-10" db="EMBL/GenBank/DDBJ databases">
        <title>Oceanobacillus sp. YLB-02 draft genome.</title>
        <authorList>
            <person name="Yu L."/>
        </authorList>
    </citation>
    <scope>NUCLEOTIDE SEQUENCE [LARGE SCALE GENOMIC DNA]</scope>
    <source>
        <strain evidence="8 9">YLB-02</strain>
    </source>
</reference>
<gene>
    <name evidence="8" type="ORF">D8M04_12055</name>
</gene>
<dbReference type="Pfam" id="PF01510">
    <property type="entry name" value="Amidase_2"/>
    <property type="match status" value="1"/>
</dbReference>
<evidence type="ECO:0000313" key="9">
    <source>
        <dbReference type="Proteomes" id="UP000270219"/>
    </source>
</evidence>
<keyword evidence="4" id="KW-0961">Cell wall biogenesis/degradation</keyword>
<dbReference type="SUPFAM" id="SSF55846">
    <property type="entry name" value="N-acetylmuramoyl-L-alanine amidase-like"/>
    <property type="match status" value="1"/>
</dbReference>
<dbReference type="AlphaFoldDB" id="A0A498D852"/>
<evidence type="ECO:0000313" key="8">
    <source>
        <dbReference type="EMBL" id="RLL43968.1"/>
    </source>
</evidence>
<dbReference type="Proteomes" id="UP000270219">
    <property type="component" value="Unassembled WGS sequence"/>
</dbReference>
<feature type="domain" description="N-acetylmuramoyl-L-alanine amidase" evidence="7">
    <location>
        <begin position="39"/>
        <end position="206"/>
    </location>
</feature>
<dbReference type="GO" id="GO:0071555">
    <property type="term" value="P:cell wall organization"/>
    <property type="evidence" value="ECO:0007669"/>
    <property type="project" value="UniProtKB-KW"/>
</dbReference>
<evidence type="ECO:0000256" key="6">
    <source>
        <dbReference type="ARBA" id="ARBA00032390"/>
    </source>
</evidence>
<dbReference type="EC" id="3.5.1.28" evidence="2"/>
<evidence type="ECO:0000259" key="7">
    <source>
        <dbReference type="SMART" id="SM00644"/>
    </source>
</evidence>
<dbReference type="GO" id="GO:0008745">
    <property type="term" value="F:N-acetylmuramoyl-L-alanine amidase activity"/>
    <property type="evidence" value="ECO:0007669"/>
    <property type="project" value="UniProtKB-EC"/>
</dbReference>
<dbReference type="InterPro" id="IPR051206">
    <property type="entry name" value="NAMLAA_amidase_2"/>
</dbReference>
<evidence type="ECO:0000256" key="4">
    <source>
        <dbReference type="ARBA" id="ARBA00023316"/>
    </source>
</evidence>
<proteinExistence type="predicted"/>
<protein>
    <recommendedName>
        <fullName evidence="2">N-acetylmuramoyl-L-alanine amidase</fullName>
        <ecNumber evidence="2">3.5.1.28</ecNumber>
    </recommendedName>
    <alternativeName>
        <fullName evidence="6">Autolysin</fullName>
    </alternativeName>
    <alternativeName>
        <fullName evidence="5">Cell wall hydrolase</fullName>
    </alternativeName>
</protein>
<dbReference type="InterPro" id="IPR036505">
    <property type="entry name" value="Amidase/PGRP_sf"/>
</dbReference>
<accession>A0A498D852</accession>
<dbReference type="PANTHER" id="PTHR30417:SF1">
    <property type="entry name" value="N-ACETYLMURAMOYL-L-ALANINE AMIDASE AMID"/>
    <property type="match status" value="1"/>
</dbReference>
<dbReference type="InterPro" id="IPR002502">
    <property type="entry name" value="Amidase_domain"/>
</dbReference>
<dbReference type="PANTHER" id="PTHR30417">
    <property type="entry name" value="N-ACETYLMURAMOYL-L-ALANINE AMIDASE AMID"/>
    <property type="match status" value="1"/>
</dbReference>
<evidence type="ECO:0000256" key="3">
    <source>
        <dbReference type="ARBA" id="ARBA00022801"/>
    </source>
</evidence>
<evidence type="ECO:0000256" key="2">
    <source>
        <dbReference type="ARBA" id="ARBA00011901"/>
    </source>
</evidence>
<dbReference type="EMBL" id="RCHR01000004">
    <property type="protein sequence ID" value="RLL43968.1"/>
    <property type="molecule type" value="Genomic_DNA"/>
</dbReference>
<organism evidence="8 9">
    <name type="scientific">Oceanobacillus piezotolerans</name>
    <dbReference type="NCBI Taxonomy" id="2448030"/>
    <lineage>
        <taxon>Bacteria</taxon>
        <taxon>Bacillati</taxon>
        <taxon>Bacillota</taxon>
        <taxon>Bacilli</taxon>
        <taxon>Bacillales</taxon>
        <taxon>Bacillaceae</taxon>
        <taxon>Oceanobacillus</taxon>
    </lineage>
</organism>
<name>A0A498D852_9BACI</name>
<dbReference type="GO" id="GO:0009254">
    <property type="term" value="P:peptidoglycan turnover"/>
    <property type="evidence" value="ECO:0007669"/>
    <property type="project" value="TreeGrafter"/>
</dbReference>
<keyword evidence="9" id="KW-1185">Reference proteome</keyword>
<evidence type="ECO:0000256" key="1">
    <source>
        <dbReference type="ARBA" id="ARBA00001561"/>
    </source>
</evidence>
<comment type="caution">
    <text evidence="8">The sequence shown here is derived from an EMBL/GenBank/DDBJ whole genome shotgun (WGS) entry which is preliminary data.</text>
</comment>
<dbReference type="Gene3D" id="3.40.80.10">
    <property type="entry name" value="Peptidoglycan recognition protein-like"/>
    <property type="match status" value="1"/>
</dbReference>
<dbReference type="SMART" id="SM00644">
    <property type="entry name" value="Ami_2"/>
    <property type="match status" value="1"/>
</dbReference>
<dbReference type="OrthoDB" id="66275at2"/>
<dbReference type="CDD" id="cd06583">
    <property type="entry name" value="PGRP"/>
    <property type="match status" value="1"/>
</dbReference>
<dbReference type="GO" id="GO:0009253">
    <property type="term" value="P:peptidoglycan catabolic process"/>
    <property type="evidence" value="ECO:0007669"/>
    <property type="project" value="InterPro"/>
</dbReference>
<keyword evidence="3" id="KW-0378">Hydrolase</keyword>
<comment type="catalytic activity">
    <reaction evidence="1">
        <text>Hydrolyzes the link between N-acetylmuramoyl residues and L-amino acid residues in certain cell-wall glycopeptides.</text>
        <dbReference type="EC" id="3.5.1.28"/>
    </reaction>
</comment>
<evidence type="ECO:0000256" key="5">
    <source>
        <dbReference type="ARBA" id="ARBA00030881"/>
    </source>
</evidence>